<dbReference type="Proteomes" id="UP000447434">
    <property type="component" value="Chromosome 11"/>
</dbReference>
<keyword evidence="1" id="KW-1133">Transmembrane helix</keyword>
<evidence type="ECO:0000256" key="1">
    <source>
        <dbReference type="SAM" id="Phobius"/>
    </source>
</evidence>
<evidence type="ECO:0000313" key="3">
    <source>
        <dbReference type="Proteomes" id="UP000447434"/>
    </source>
</evidence>
<keyword evidence="3" id="KW-1185">Reference proteome</keyword>
<dbReference type="AlphaFoldDB" id="A0A6A4PRV8"/>
<gene>
    <name evidence="2" type="ORF">Lalb_Chr11g0071351</name>
</gene>
<comment type="caution">
    <text evidence="2">The sequence shown here is derived from an EMBL/GenBank/DDBJ whole genome shotgun (WGS) entry which is preliminary data.</text>
</comment>
<name>A0A6A4PRV8_LUPAL</name>
<dbReference type="OrthoDB" id="1728340at2759"/>
<feature type="transmembrane region" description="Helical" evidence="1">
    <location>
        <begin position="38"/>
        <end position="68"/>
    </location>
</feature>
<evidence type="ECO:0000313" key="2">
    <source>
        <dbReference type="EMBL" id="KAE9604395.1"/>
    </source>
</evidence>
<keyword evidence="1" id="KW-0472">Membrane</keyword>
<sequence>MFLTFYKGRKINIWPFYINLLHLNGHVIPLHADSNNKLVGILCAISSCFCVIFILSYICVKLSLILVINNLK</sequence>
<dbReference type="EMBL" id="WOCE01000011">
    <property type="protein sequence ID" value="KAE9604395.1"/>
    <property type="molecule type" value="Genomic_DNA"/>
</dbReference>
<keyword evidence="1" id="KW-0812">Transmembrane</keyword>
<reference evidence="3" key="1">
    <citation type="journal article" date="2020" name="Nat. Commun.">
        <title>Genome sequence of the cluster root forming white lupin.</title>
        <authorList>
            <person name="Hufnagel B."/>
            <person name="Marques A."/>
            <person name="Soriano A."/>
            <person name="Marques L."/>
            <person name="Divol F."/>
            <person name="Doumas P."/>
            <person name="Sallet E."/>
            <person name="Mancinotti D."/>
            <person name="Carrere S."/>
            <person name="Marande W."/>
            <person name="Arribat S."/>
            <person name="Keller J."/>
            <person name="Huneau C."/>
            <person name="Blein T."/>
            <person name="Aime D."/>
            <person name="Laguerre M."/>
            <person name="Taylor J."/>
            <person name="Schubert V."/>
            <person name="Nelson M."/>
            <person name="Geu-Flores F."/>
            <person name="Crespi M."/>
            <person name="Gallardo-Guerrero K."/>
            <person name="Delaux P.-M."/>
            <person name="Salse J."/>
            <person name="Berges H."/>
            <person name="Guyot R."/>
            <person name="Gouzy J."/>
            <person name="Peret B."/>
        </authorList>
    </citation>
    <scope>NUCLEOTIDE SEQUENCE [LARGE SCALE GENOMIC DNA]</scope>
    <source>
        <strain evidence="3">cv. Amiga</strain>
    </source>
</reference>
<organism evidence="2 3">
    <name type="scientific">Lupinus albus</name>
    <name type="common">White lupine</name>
    <name type="synonym">Lupinus termis</name>
    <dbReference type="NCBI Taxonomy" id="3870"/>
    <lineage>
        <taxon>Eukaryota</taxon>
        <taxon>Viridiplantae</taxon>
        <taxon>Streptophyta</taxon>
        <taxon>Embryophyta</taxon>
        <taxon>Tracheophyta</taxon>
        <taxon>Spermatophyta</taxon>
        <taxon>Magnoliopsida</taxon>
        <taxon>eudicotyledons</taxon>
        <taxon>Gunneridae</taxon>
        <taxon>Pentapetalae</taxon>
        <taxon>rosids</taxon>
        <taxon>fabids</taxon>
        <taxon>Fabales</taxon>
        <taxon>Fabaceae</taxon>
        <taxon>Papilionoideae</taxon>
        <taxon>50 kb inversion clade</taxon>
        <taxon>genistoids sensu lato</taxon>
        <taxon>core genistoids</taxon>
        <taxon>Genisteae</taxon>
        <taxon>Lupinus</taxon>
    </lineage>
</organism>
<protein>
    <submittedName>
        <fullName evidence="2">Uncharacterized protein</fullName>
    </submittedName>
</protein>
<accession>A0A6A4PRV8</accession>
<proteinExistence type="predicted"/>